<keyword evidence="4 7" id="KW-0812">Transmembrane</keyword>
<evidence type="ECO:0000256" key="4">
    <source>
        <dbReference type="ARBA" id="ARBA00022692"/>
    </source>
</evidence>
<evidence type="ECO:0000256" key="7">
    <source>
        <dbReference type="SAM" id="Phobius"/>
    </source>
</evidence>
<protein>
    <submittedName>
        <fullName evidence="8">Dicarboxylate/amino acid:cation symporter</fullName>
    </submittedName>
</protein>
<feature type="transmembrane region" description="Helical" evidence="7">
    <location>
        <begin position="52"/>
        <end position="75"/>
    </location>
</feature>
<feature type="transmembrane region" description="Helical" evidence="7">
    <location>
        <begin position="323"/>
        <end position="340"/>
    </location>
</feature>
<feature type="transmembrane region" description="Helical" evidence="7">
    <location>
        <begin position="231"/>
        <end position="256"/>
    </location>
</feature>
<dbReference type="Gene3D" id="1.10.3860.10">
    <property type="entry name" value="Sodium:dicarboxylate symporter"/>
    <property type="match status" value="1"/>
</dbReference>
<comment type="subcellular location">
    <subcellularLocation>
        <location evidence="1">Cell membrane</location>
        <topology evidence="1">Multi-pass membrane protein</topology>
    </subcellularLocation>
</comment>
<feature type="transmembrane region" description="Helical" evidence="7">
    <location>
        <begin position="387"/>
        <end position="408"/>
    </location>
</feature>
<dbReference type="Proteomes" id="UP000812277">
    <property type="component" value="Unassembled WGS sequence"/>
</dbReference>
<name>A0ABS7D287_9BACL</name>
<keyword evidence="2" id="KW-0813">Transport</keyword>
<organism evidence="8 9">
    <name type="scientific">Paenibacillus oenotherae</name>
    <dbReference type="NCBI Taxonomy" id="1435645"/>
    <lineage>
        <taxon>Bacteria</taxon>
        <taxon>Bacillati</taxon>
        <taxon>Bacillota</taxon>
        <taxon>Bacilli</taxon>
        <taxon>Bacillales</taxon>
        <taxon>Paenibacillaceae</taxon>
        <taxon>Paenibacillus</taxon>
    </lineage>
</organism>
<dbReference type="SUPFAM" id="SSF118215">
    <property type="entry name" value="Proton glutamate symport protein"/>
    <property type="match status" value="1"/>
</dbReference>
<dbReference type="PRINTS" id="PR00173">
    <property type="entry name" value="EDTRNSPORT"/>
</dbReference>
<comment type="caution">
    <text evidence="8">The sequence shown here is derived from an EMBL/GenBank/DDBJ whole genome shotgun (WGS) entry which is preliminary data.</text>
</comment>
<sequence length="449" mass="47627">MFRIPFRIPVVSFRWIKSFWMILLCMGAGIAAGLLLPGAALSAAAFGDLYLSFLKMCVIPLMMTAIVSSIGSLFLKSGAMKTIKKMLLVYAGAFVVAGALGLLAGVVLQPGAGLPDESRTVLGSIVSGSDGTVKPQAEHASEGLLGFLLGMIPANIFSALLENNTLQILFFSIIVGVAVGMARSKQGEDLLQLTDVLFHAFQKAISWSMYMLPFGLFCMMAGQFAKLNLEILPAMIKLIAVLYGVSIVLIGLSIVVMSLRLKQPVAAIGRAMKESLVIAFGTRNSMATIPSCMHALREALHLELSSVKLVVPLGMIMCRYSMLLLYMLGIVFTAQLYAFSFTPAQWAVVLLGGILASIAGAGSPAIVSIGMISMIAEPLQLPADVTIILLLAINPIVDPIITAANVLINCTAASLISPRADADVHHQHIDESGLDGIQKSDVPMDYAAT</sequence>
<keyword evidence="5 7" id="KW-1133">Transmembrane helix</keyword>
<dbReference type="Pfam" id="PF00375">
    <property type="entry name" value="SDF"/>
    <property type="match status" value="1"/>
</dbReference>
<dbReference type="PANTHER" id="PTHR42865">
    <property type="entry name" value="PROTON/GLUTAMATE-ASPARTATE SYMPORTER"/>
    <property type="match status" value="1"/>
</dbReference>
<evidence type="ECO:0000256" key="5">
    <source>
        <dbReference type="ARBA" id="ARBA00022989"/>
    </source>
</evidence>
<accession>A0ABS7D287</accession>
<keyword evidence="9" id="KW-1185">Reference proteome</keyword>
<evidence type="ECO:0000256" key="1">
    <source>
        <dbReference type="ARBA" id="ARBA00004651"/>
    </source>
</evidence>
<feature type="transmembrane region" description="Helical" evidence="7">
    <location>
        <begin position="346"/>
        <end position="375"/>
    </location>
</feature>
<evidence type="ECO:0000313" key="8">
    <source>
        <dbReference type="EMBL" id="MBW7474044.1"/>
    </source>
</evidence>
<keyword evidence="6 7" id="KW-0472">Membrane</keyword>
<proteinExistence type="predicted"/>
<feature type="transmembrane region" description="Helical" evidence="7">
    <location>
        <begin position="165"/>
        <end position="183"/>
    </location>
</feature>
<evidence type="ECO:0000256" key="2">
    <source>
        <dbReference type="ARBA" id="ARBA00022448"/>
    </source>
</evidence>
<gene>
    <name evidence="8" type="ORF">K0T92_04760</name>
</gene>
<evidence type="ECO:0000256" key="3">
    <source>
        <dbReference type="ARBA" id="ARBA00022475"/>
    </source>
</evidence>
<reference evidence="8 9" key="1">
    <citation type="submission" date="2021-07" db="EMBL/GenBank/DDBJ databases">
        <title>Paenibacillus radiodurans sp. nov., isolated from the southeastern edge of Tengger Desert.</title>
        <authorList>
            <person name="Zhang G."/>
        </authorList>
    </citation>
    <scope>NUCLEOTIDE SEQUENCE [LARGE SCALE GENOMIC DNA]</scope>
    <source>
        <strain evidence="8 9">DT7-4</strain>
    </source>
</reference>
<feature type="transmembrane region" description="Helical" evidence="7">
    <location>
        <begin position="204"/>
        <end position="225"/>
    </location>
</feature>
<dbReference type="RefSeq" id="WP_219871293.1">
    <property type="nucleotide sequence ID" value="NZ_JAHZIJ010000002.1"/>
</dbReference>
<dbReference type="InterPro" id="IPR036458">
    <property type="entry name" value="Na:dicarbo_symporter_sf"/>
</dbReference>
<feature type="transmembrane region" description="Helical" evidence="7">
    <location>
        <begin position="87"/>
        <end position="108"/>
    </location>
</feature>
<dbReference type="EMBL" id="JAHZIJ010000002">
    <property type="protein sequence ID" value="MBW7474044.1"/>
    <property type="molecule type" value="Genomic_DNA"/>
</dbReference>
<evidence type="ECO:0000256" key="6">
    <source>
        <dbReference type="ARBA" id="ARBA00023136"/>
    </source>
</evidence>
<dbReference type="PANTHER" id="PTHR42865:SF7">
    <property type="entry name" value="PROTON_GLUTAMATE-ASPARTATE SYMPORTER"/>
    <property type="match status" value="1"/>
</dbReference>
<evidence type="ECO:0000313" key="9">
    <source>
        <dbReference type="Proteomes" id="UP000812277"/>
    </source>
</evidence>
<dbReference type="InterPro" id="IPR001991">
    <property type="entry name" value="Na-dicarboxylate_symporter"/>
</dbReference>
<keyword evidence="3" id="KW-1003">Cell membrane</keyword>